<evidence type="ECO:0000313" key="2">
    <source>
        <dbReference type="EMBL" id="KAF6382531.1"/>
    </source>
</evidence>
<keyword evidence="3" id="KW-1185">Reference proteome</keyword>
<comment type="caution">
    <text evidence="2">The sequence shown here is derived from an EMBL/GenBank/DDBJ whole genome shotgun (WGS) entry which is preliminary data.</text>
</comment>
<evidence type="ECO:0000256" key="1">
    <source>
        <dbReference type="SAM" id="MobiDB-lite"/>
    </source>
</evidence>
<name>A0A7J8A812_PIPKU</name>
<feature type="region of interest" description="Disordered" evidence="1">
    <location>
        <begin position="90"/>
        <end position="113"/>
    </location>
</feature>
<gene>
    <name evidence="2" type="ORF">mPipKuh1_008893</name>
</gene>
<reference evidence="2 3" key="1">
    <citation type="journal article" date="2020" name="Nature">
        <title>Six reference-quality genomes reveal evolution of bat adaptations.</title>
        <authorList>
            <person name="Jebb D."/>
            <person name="Huang Z."/>
            <person name="Pippel M."/>
            <person name="Hughes G.M."/>
            <person name="Lavrichenko K."/>
            <person name="Devanna P."/>
            <person name="Winkler S."/>
            <person name="Jermiin L.S."/>
            <person name="Skirmuntt E.C."/>
            <person name="Katzourakis A."/>
            <person name="Burkitt-Gray L."/>
            <person name="Ray D.A."/>
            <person name="Sullivan K.A.M."/>
            <person name="Roscito J.G."/>
            <person name="Kirilenko B.M."/>
            <person name="Davalos L.M."/>
            <person name="Corthals A.P."/>
            <person name="Power M.L."/>
            <person name="Jones G."/>
            <person name="Ransome R.D."/>
            <person name="Dechmann D.K.N."/>
            <person name="Locatelli A.G."/>
            <person name="Puechmaille S.J."/>
            <person name="Fedrigo O."/>
            <person name="Jarvis E.D."/>
            <person name="Hiller M."/>
            <person name="Vernes S.C."/>
            <person name="Myers E.W."/>
            <person name="Teeling E.C."/>
        </authorList>
    </citation>
    <scope>NUCLEOTIDE SEQUENCE [LARGE SCALE GENOMIC DNA]</scope>
    <source>
        <strain evidence="2">MPipKuh1</strain>
        <tissue evidence="2">Flight muscle</tissue>
    </source>
</reference>
<accession>A0A7J8A812</accession>
<dbReference type="EMBL" id="JACAGB010000002">
    <property type="protein sequence ID" value="KAF6382531.1"/>
    <property type="molecule type" value="Genomic_DNA"/>
</dbReference>
<evidence type="ECO:0000313" key="3">
    <source>
        <dbReference type="Proteomes" id="UP000558488"/>
    </source>
</evidence>
<dbReference type="AlphaFoldDB" id="A0A7J8A812"/>
<proteinExistence type="predicted"/>
<sequence length="136" mass="15359">MGQAGPISAGRDVLGRQKYIIPISGLIASHMRCTAKPVFKKSNHFLTPYTKQLLPLKPLLRRHLRFCLHSLPRFGSDWLVSMPVSISRPIKGLDQRGRANQQSQQRPERKRGIAAGQALSQRKKQVLIHSCHRSYG</sequence>
<dbReference type="Proteomes" id="UP000558488">
    <property type="component" value="Unassembled WGS sequence"/>
</dbReference>
<organism evidence="2 3">
    <name type="scientific">Pipistrellus kuhlii</name>
    <name type="common">Kuhl's pipistrelle</name>
    <dbReference type="NCBI Taxonomy" id="59472"/>
    <lineage>
        <taxon>Eukaryota</taxon>
        <taxon>Metazoa</taxon>
        <taxon>Chordata</taxon>
        <taxon>Craniata</taxon>
        <taxon>Vertebrata</taxon>
        <taxon>Euteleostomi</taxon>
        <taxon>Mammalia</taxon>
        <taxon>Eutheria</taxon>
        <taxon>Laurasiatheria</taxon>
        <taxon>Chiroptera</taxon>
        <taxon>Yangochiroptera</taxon>
        <taxon>Vespertilionidae</taxon>
        <taxon>Pipistrellus</taxon>
    </lineage>
</organism>
<protein>
    <submittedName>
        <fullName evidence="2">Uncharacterized protein</fullName>
    </submittedName>
</protein>